<proteinExistence type="predicted"/>
<name>A0ACC2WRV2_9TREE</name>
<accession>A0ACC2WRV2</accession>
<reference evidence="1" key="1">
    <citation type="submission" date="2023-04" db="EMBL/GenBank/DDBJ databases">
        <title>Draft Genome sequencing of Naganishia species isolated from polar environments using Oxford Nanopore Technology.</title>
        <authorList>
            <person name="Leo P."/>
            <person name="Venkateswaran K."/>
        </authorList>
    </citation>
    <scope>NUCLEOTIDE SEQUENCE</scope>
    <source>
        <strain evidence="1">MNA-CCFEE 5262</strain>
    </source>
</reference>
<protein>
    <submittedName>
        <fullName evidence="1">Uncharacterized protein</fullName>
    </submittedName>
</protein>
<dbReference type="Proteomes" id="UP001230649">
    <property type="component" value="Unassembled WGS sequence"/>
</dbReference>
<comment type="caution">
    <text evidence="1">The sequence shown here is derived from an EMBL/GenBank/DDBJ whole genome shotgun (WGS) entry which is preliminary data.</text>
</comment>
<dbReference type="EMBL" id="JASBWS010000008">
    <property type="protein sequence ID" value="KAJ9114503.1"/>
    <property type="molecule type" value="Genomic_DNA"/>
</dbReference>
<organism evidence="1 2">
    <name type="scientific">Naganishia adeliensis</name>
    <dbReference type="NCBI Taxonomy" id="92952"/>
    <lineage>
        <taxon>Eukaryota</taxon>
        <taxon>Fungi</taxon>
        <taxon>Dikarya</taxon>
        <taxon>Basidiomycota</taxon>
        <taxon>Agaricomycotina</taxon>
        <taxon>Tremellomycetes</taxon>
        <taxon>Filobasidiales</taxon>
        <taxon>Filobasidiaceae</taxon>
        <taxon>Naganishia</taxon>
    </lineage>
</organism>
<evidence type="ECO:0000313" key="2">
    <source>
        <dbReference type="Proteomes" id="UP001230649"/>
    </source>
</evidence>
<sequence>MPRGRPNGPQQPYNYEIIESESHETSIKQQIDDLMVRLQLDMQDVPIRSEATGLARECAKAVVQVFDGAVDRNKPSRVPSAALLKKDVE</sequence>
<gene>
    <name evidence="1" type="ORF">QFC20_001376</name>
</gene>
<keyword evidence="2" id="KW-1185">Reference proteome</keyword>
<evidence type="ECO:0000313" key="1">
    <source>
        <dbReference type="EMBL" id="KAJ9114503.1"/>
    </source>
</evidence>